<dbReference type="HOGENOM" id="CLU_2777501_0_0_1"/>
<accession>F8QJC3</accession>
<reference evidence="3" key="1">
    <citation type="journal article" date="2011" name="Science">
        <title>The plant cell wall-decomposing machinery underlies the functional diversity of forest fungi.</title>
        <authorList>
            <person name="Eastwood D.C."/>
            <person name="Floudas D."/>
            <person name="Binder M."/>
            <person name="Majcherczyk A."/>
            <person name="Schneider P."/>
            <person name="Aerts A."/>
            <person name="Asiegbu F.O."/>
            <person name="Baker S.E."/>
            <person name="Barry K."/>
            <person name="Bendiksby M."/>
            <person name="Blumentritt M."/>
            <person name="Coutinho P.M."/>
            <person name="Cullen D."/>
            <person name="de Vries R.P."/>
            <person name="Gathman A."/>
            <person name="Goodell B."/>
            <person name="Henrissat B."/>
            <person name="Ihrmark K."/>
            <person name="Kauserud H."/>
            <person name="Kohler A."/>
            <person name="LaButti K."/>
            <person name="Lapidus A."/>
            <person name="Lavin J.L."/>
            <person name="Lee Y.-H."/>
            <person name="Lindquist E."/>
            <person name="Lilly W."/>
            <person name="Lucas S."/>
            <person name="Morin E."/>
            <person name="Murat C."/>
            <person name="Oguiza J.A."/>
            <person name="Park J."/>
            <person name="Pisabarro A.G."/>
            <person name="Riley R."/>
            <person name="Rosling A."/>
            <person name="Salamov A."/>
            <person name="Schmidt O."/>
            <person name="Schmutz J."/>
            <person name="Skrede I."/>
            <person name="Stenlid J."/>
            <person name="Wiebenga A."/>
            <person name="Xie X."/>
            <person name="Kuees U."/>
            <person name="Hibbett D.S."/>
            <person name="Hoffmeister D."/>
            <person name="Hoegberg N."/>
            <person name="Martin F."/>
            <person name="Grigoriev I.V."/>
            <person name="Watkinson S.C."/>
        </authorList>
    </citation>
    <scope>NUCLEOTIDE SEQUENCE [LARGE SCALE GENOMIC DNA]</scope>
    <source>
        <strain evidence="3">strain S7.3</strain>
    </source>
</reference>
<proteinExistence type="predicted"/>
<name>F8QJC3_SERL3</name>
<keyword evidence="3" id="KW-1185">Reference proteome</keyword>
<protein>
    <submittedName>
        <fullName evidence="2">Uncharacterized protein</fullName>
    </submittedName>
</protein>
<dbReference type="InParanoid" id="F8QJC3"/>
<dbReference type="Proteomes" id="UP000008063">
    <property type="component" value="Unassembled WGS sequence"/>
</dbReference>
<organism evidence="3">
    <name type="scientific">Serpula lacrymans var. lacrymans (strain S7.3)</name>
    <name type="common">Dry rot fungus</name>
    <dbReference type="NCBI Taxonomy" id="936435"/>
    <lineage>
        <taxon>Eukaryota</taxon>
        <taxon>Fungi</taxon>
        <taxon>Dikarya</taxon>
        <taxon>Basidiomycota</taxon>
        <taxon>Agaricomycotina</taxon>
        <taxon>Agaricomycetes</taxon>
        <taxon>Agaricomycetidae</taxon>
        <taxon>Boletales</taxon>
        <taxon>Coniophorineae</taxon>
        <taxon>Serpulaceae</taxon>
        <taxon>Serpula</taxon>
    </lineage>
</organism>
<sequence length="69" mass="7780">MRLFRRPASVDSNQRNKAQAGLPSHLVRPFKRESQKSRGYSGYYQVGSAAHLALAQPCPFQFESDGRVQ</sequence>
<dbReference type="EMBL" id="GL945571">
    <property type="protein sequence ID" value="EGN91601.1"/>
    <property type="molecule type" value="Genomic_DNA"/>
</dbReference>
<feature type="region of interest" description="Disordered" evidence="1">
    <location>
        <begin position="1"/>
        <end position="37"/>
    </location>
</feature>
<gene>
    <name evidence="2" type="ORF">SERLA73DRAFT_192220</name>
</gene>
<evidence type="ECO:0000313" key="3">
    <source>
        <dbReference type="Proteomes" id="UP000008063"/>
    </source>
</evidence>
<evidence type="ECO:0000313" key="2">
    <source>
        <dbReference type="EMBL" id="EGN91601.1"/>
    </source>
</evidence>
<evidence type="ECO:0000256" key="1">
    <source>
        <dbReference type="SAM" id="MobiDB-lite"/>
    </source>
</evidence>
<dbReference type="AlphaFoldDB" id="F8QJC3"/>